<dbReference type="PANTHER" id="PTHR33387">
    <property type="entry name" value="RMLC-LIKE JELLY ROLL FOLD PROTEIN"/>
    <property type="match status" value="1"/>
</dbReference>
<organism evidence="2 3">
    <name type="scientific">Isobaculum melis</name>
    <dbReference type="NCBI Taxonomy" id="142588"/>
    <lineage>
        <taxon>Bacteria</taxon>
        <taxon>Bacillati</taxon>
        <taxon>Bacillota</taxon>
        <taxon>Bacilli</taxon>
        <taxon>Lactobacillales</taxon>
        <taxon>Carnobacteriaceae</taxon>
        <taxon>Isobaculum</taxon>
    </lineage>
</organism>
<dbReference type="CDD" id="cd06121">
    <property type="entry name" value="cupin_YML079wp"/>
    <property type="match status" value="1"/>
</dbReference>
<name>A0A1H9R625_9LACT</name>
<sequence length="152" mass="16816">MTKKNSILIEQLGLKPHPEGGWYREIWHSDVVIPQTILGDSYQGNRYAASSIYFLLQEGEESAWHKVMSDEIWLSHSGSPVAITIAPTKEQLAEGKTYLLGANIANGEMPQVLVKKGEWQMSKPIGSEPALVSCIVSPAFTFDDFELIDGPL</sequence>
<evidence type="ECO:0000259" key="1">
    <source>
        <dbReference type="Pfam" id="PF06172"/>
    </source>
</evidence>
<dbReference type="STRING" id="142588.SAMN04488559_10384"/>
<evidence type="ECO:0000313" key="3">
    <source>
        <dbReference type="Proteomes" id="UP000198948"/>
    </source>
</evidence>
<dbReference type="OrthoDB" id="9798288at2"/>
<dbReference type="Pfam" id="PF06172">
    <property type="entry name" value="Cupin_5"/>
    <property type="match status" value="1"/>
</dbReference>
<dbReference type="InterPro" id="IPR009327">
    <property type="entry name" value="Cupin_DUF985"/>
</dbReference>
<dbReference type="Proteomes" id="UP000198948">
    <property type="component" value="Unassembled WGS sequence"/>
</dbReference>
<dbReference type="InterPro" id="IPR011051">
    <property type="entry name" value="RmlC_Cupin_sf"/>
</dbReference>
<dbReference type="AlphaFoldDB" id="A0A1H9R625"/>
<reference evidence="2 3" key="1">
    <citation type="submission" date="2016-10" db="EMBL/GenBank/DDBJ databases">
        <authorList>
            <person name="de Groot N.N."/>
        </authorList>
    </citation>
    <scope>NUCLEOTIDE SEQUENCE [LARGE SCALE GENOMIC DNA]</scope>
    <source>
        <strain evidence="2 3">DSM 13760</strain>
    </source>
</reference>
<protein>
    <recommendedName>
        <fullName evidence="1">DUF985 domain-containing protein</fullName>
    </recommendedName>
</protein>
<dbReference type="EMBL" id="FOHA01000003">
    <property type="protein sequence ID" value="SER68204.1"/>
    <property type="molecule type" value="Genomic_DNA"/>
</dbReference>
<dbReference type="InterPro" id="IPR039935">
    <property type="entry name" value="YML079W-like"/>
</dbReference>
<keyword evidence="3" id="KW-1185">Reference proteome</keyword>
<dbReference type="InterPro" id="IPR014710">
    <property type="entry name" value="RmlC-like_jellyroll"/>
</dbReference>
<dbReference type="SUPFAM" id="SSF51182">
    <property type="entry name" value="RmlC-like cupins"/>
    <property type="match status" value="1"/>
</dbReference>
<feature type="domain" description="DUF985" evidence="1">
    <location>
        <begin position="8"/>
        <end position="147"/>
    </location>
</feature>
<dbReference type="Gene3D" id="2.60.120.10">
    <property type="entry name" value="Jelly Rolls"/>
    <property type="match status" value="1"/>
</dbReference>
<dbReference type="RefSeq" id="WP_092650524.1">
    <property type="nucleotide sequence ID" value="NZ_FOHA01000003.1"/>
</dbReference>
<dbReference type="PANTHER" id="PTHR33387:SF3">
    <property type="entry name" value="DUF985 DOMAIN-CONTAINING PROTEIN"/>
    <property type="match status" value="1"/>
</dbReference>
<evidence type="ECO:0000313" key="2">
    <source>
        <dbReference type="EMBL" id="SER68204.1"/>
    </source>
</evidence>
<accession>A0A1H9R625</accession>
<proteinExistence type="predicted"/>
<gene>
    <name evidence="2" type="ORF">SAMN04488559_10384</name>
</gene>